<organism evidence="1">
    <name type="scientific">Podoviridae sp. ctz6O13</name>
    <dbReference type="NCBI Taxonomy" id="2827757"/>
    <lineage>
        <taxon>Viruses</taxon>
        <taxon>Duplodnaviria</taxon>
        <taxon>Heunggongvirae</taxon>
        <taxon>Uroviricota</taxon>
        <taxon>Caudoviricetes</taxon>
    </lineage>
</organism>
<sequence>MWLFSVFLSVPKSTFLTTQQTNFSIMETKDFSSSKLVTDYFAALKDKGLQLPDFSREIGRNGYYPGQTFHAIGLVIVPATDTLPTPYIGVETTEGVTLSVKSLMGLSSIRGYQLEGSYPSEFLTKEGEKATEQIEAAVINGFRFDEAFQPSTRNFLDFVAECEASKFFEDKTITYLGTVVRPFVAKKPSNPSFSEQYKEGFARCITAKLWSVK</sequence>
<name>A0A8S5TKM5_9CAUD</name>
<proteinExistence type="predicted"/>
<dbReference type="EMBL" id="BK032843">
    <property type="protein sequence ID" value="DAF63680.1"/>
    <property type="molecule type" value="Genomic_DNA"/>
</dbReference>
<accession>A0A8S5TKM5</accession>
<protein>
    <submittedName>
        <fullName evidence="1">Uncharacterized protein</fullName>
    </submittedName>
</protein>
<reference evidence="1" key="1">
    <citation type="journal article" date="2021" name="Proc. Natl. Acad. Sci. U.S.A.">
        <title>A Catalog of Tens of Thousands of Viruses from Human Metagenomes Reveals Hidden Associations with Chronic Diseases.</title>
        <authorList>
            <person name="Tisza M.J."/>
            <person name="Buck C.B."/>
        </authorList>
    </citation>
    <scope>NUCLEOTIDE SEQUENCE</scope>
    <source>
        <strain evidence="1">Ctz6O13</strain>
    </source>
</reference>
<evidence type="ECO:0000313" key="1">
    <source>
        <dbReference type="EMBL" id="DAF63680.1"/>
    </source>
</evidence>